<feature type="region of interest" description="Disordered" evidence="1">
    <location>
        <begin position="1"/>
        <end position="23"/>
    </location>
</feature>
<evidence type="ECO:0000313" key="2">
    <source>
        <dbReference type="Proteomes" id="UP001652661"/>
    </source>
</evidence>
<accession>A0ABM4GD55</accession>
<feature type="compositionally biased region" description="Basic and acidic residues" evidence="1">
    <location>
        <begin position="121"/>
        <end position="133"/>
    </location>
</feature>
<gene>
    <name evidence="3" type="primary">otp</name>
</gene>
<sequence length="397" mass="43959">MPKIQTKNPKNTNQFDPKFDPKRKSVSKNVNVCVLNCVMNLIKCAMNHIVLYESYPYSINKTPGQKQAEAPPHPLHARPAERAGALLLEDPLSGHLHARGDCHAHRPHRVPCSGLVPEPSRQVEEAQEDHECVPHPGRPPALARPAAVWGQYHQHSHGRRPLRHRNVWRGSLECGRQSHDGRRLHDVPAQCGRGQLRAEWFAERHHPAEHEQLLFGDPATPFRTAERQPERVEWRAYASSPATESPTTATAAVTPTTAAAAAGSPTATAANSPTAADGATDTHTAAGALPPVHAVTVRWRHRRGCVARTQHRGATPPGFGTKRHGDPLLPTPPCRRPQQLRAAANILKFVEELRKLFGLRVRQLRRHPRPGLGAQSPCRVGRKEEGLFRRMEGSVIR</sequence>
<feature type="region of interest" description="Disordered" evidence="1">
    <location>
        <begin position="310"/>
        <end position="332"/>
    </location>
</feature>
<keyword evidence="2" id="KW-1185">Reference proteome</keyword>
<feature type="region of interest" description="Disordered" evidence="1">
    <location>
        <begin position="107"/>
        <end position="137"/>
    </location>
</feature>
<dbReference type="Proteomes" id="UP001652661">
    <property type="component" value="Chromosome 2R"/>
</dbReference>
<protein>
    <submittedName>
        <fullName evidence="3">Uncharacterized protein otp isoform X1</fullName>
    </submittedName>
</protein>
<reference evidence="3" key="2">
    <citation type="submission" date="2025-08" db="UniProtKB">
        <authorList>
            <consortium name="RefSeq"/>
        </authorList>
    </citation>
    <scope>IDENTIFICATION</scope>
    <source>
        <strain evidence="3">14028-0561.14</strain>
        <tissue evidence="3">Whole fly</tissue>
    </source>
</reference>
<name>A0ABM4GD55_DROKI</name>
<proteinExistence type="predicted"/>
<reference evidence="2" key="1">
    <citation type="submission" date="2025-05" db="UniProtKB">
        <authorList>
            <consortium name="RefSeq"/>
        </authorList>
    </citation>
    <scope>NUCLEOTIDE SEQUENCE [LARGE SCALE GENOMIC DNA]</scope>
    <source>
        <strain evidence="2">14028-0561.14</strain>
    </source>
</reference>
<feature type="compositionally biased region" description="Polar residues" evidence="1">
    <location>
        <begin position="1"/>
        <end position="15"/>
    </location>
</feature>
<feature type="region of interest" description="Disordered" evidence="1">
    <location>
        <begin position="257"/>
        <end position="288"/>
    </location>
</feature>
<evidence type="ECO:0000313" key="3">
    <source>
        <dbReference type="RefSeq" id="XP_070140653.1"/>
    </source>
</evidence>
<dbReference type="GeneID" id="108076816"/>
<evidence type="ECO:0000256" key="1">
    <source>
        <dbReference type="SAM" id="MobiDB-lite"/>
    </source>
</evidence>
<dbReference type="RefSeq" id="XP_070140653.1">
    <property type="nucleotide sequence ID" value="XM_070284552.1"/>
</dbReference>
<organism evidence="2 3">
    <name type="scientific">Drosophila kikkawai</name>
    <name type="common">Fruit fly</name>
    <dbReference type="NCBI Taxonomy" id="30033"/>
    <lineage>
        <taxon>Eukaryota</taxon>
        <taxon>Metazoa</taxon>
        <taxon>Ecdysozoa</taxon>
        <taxon>Arthropoda</taxon>
        <taxon>Hexapoda</taxon>
        <taxon>Insecta</taxon>
        <taxon>Pterygota</taxon>
        <taxon>Neoptera</taxon>
        <taxon>Endopterygota</taxon>
        <taxon>Diptera</taxon>
        <taxon>Brachycera</taxon>
        <taxon>Muscomorpha</taxon>
        <taxon>Ephydroidea</taxon>
        <taxon>Drosophilidae</taxon>
        <taxon>Drosophila</taxon>
        <taxon>Sophophora</taxon>
    </lineage>
</organism>